<dbReference type="AlphaFoldDB" id="A0A397JC81"/>
<sequence length="474" mass="55295">MAFQTILPENFLQEERVVKLTCDSKLFGSELVHNYIHTFNSVFVDLLGYKIDNNGEIQYNTDLDTEIIHTQILARMESKCACSSPNVIILEPAGTPTQDKEILCAATMYKEDFNIGEGFLDISGDEAIFRKLIKCCEEWPNLKLLLGQWHTSKDMLSVLVTLFSSYRIFDLASALSSDRHFRSYQSSVFGTNNLRKYYVYVGGIRRPTLALGVRFLDKFESVVDYRLTRRILELLWVAVGIALHIYCYKKKIKFEEIYNGNNEQNVCLKVWFLYYKWMAIWKIHFIGIRVGNYEMRHEELSAFSLLFPFAGKNNYSKSVTHHLAILSIYPQLKKKLCLVPFVNLTRKGHFLVFDKALETFGVKFIKQNITGNCINEKNLKLQIKTSQEECKRIDFLLSEYLDNNNYIRKERTIDRQKESLWNLITNLLSLSETNSGINHPLFQITKPKQLNSTELERLEQCYQKGLEQMKEIFL</sequence>
<keyword evidence="2" id="KW-1185">Reference proteome</keyword>
<dbReference type="Proteomes" id="UP000266861">
    <property type="component" value="Unassembled WGS sequence"/>
</dbReference>
<dbReference type="OrthoDB" id="2427988at2759"/>
<reference evidence="1 2" key="1">
    <citation type="submission" date="2018-08" db="EMBL/GenBank/DDBJ databases">
        <title>Genome and evolution of the arbuscular mycorrhizal fungus Diversispora epigaea (formerly Glomus versiforme) and its bacterial endosymbionts.</title>
        <authorList>
            <person name="Sun X."/>
            <person name="Fei Z."/>
            <person name="Harrison M."/>
        </authorList>
    </citation>
    <scope>NUCLEOTIDE SEQUENCE [LARGE SCALE GENOMIC DNA]</scope>
    <source>
        <strain evidence="1 2">IT104</strain>
    </source>
</reference>
<accession>A0A397JC81</accession>
<organism evidence="1 2">
    <name type="scientific">Diversispora epigaea</name>
    <dbReference type="NCBI Taxonomy" id="1348612"/>
    <lineage>
        <taxon>Eukaryota</taxon>
        <taxon>Fungi</taxon>
        <taxon>Fungi incertae sedis</taxon>
        <taxon>Mucoromycota</taxon>
        <taxon>Glomeromycotina</taxon>
        <taxon>Glomeromycetes</taxon>
        <taxon>Diversisporales</taxon>
        <taxon>Diversisporaceae</taxon>
        <taxon>Diversispora</taxon>
    </lineage>
</organism>
<evidence type="ECO:0000313" key="1">
    <source>
        <dbReference type="EMBL" id="RHZ83516.1"/>
    </source>
</evidence>
<name>A0A397JC81_9GLOM</name>
<evidence type="ECO:0000313" key="2">
    <source>
        <dbReference type="Proteomes" id="UP000266861"/>
    </source>
</evidence>
<comment type="caution">
    <text evidence="1">The sequence shown here is derived from an EMBL/GenBank/DDBJ whole genome shotgun (WGS) entry which is preliminary data.</text>
</comment>
<protein>
    <submittedName>
        <fullName evidence="1">Uncharacterized protein</fullName>
    </submittedName>
</protein>
<gene>
    <name evidence="1" type="ORF">Glove_91g100</name>
</gene>
<proteinExistence type="predicted"/>
<dbReference type="EMBL" id="PQFF01000087">
    <property type="protein sequence ID" value="RHZ83516.1"/>
    <property type="molecule type" value="Genomic_DNA"/>
</dbReference>